<dbReference type="Pfam" id="PF07494">
    <property type="entry name" value="Reg_prop"/>
    <property type="match status" value="2"/>
</dbReference>
<dbReference type="InterPro" id="IPR011110">
    <property type="entry name" value="Reg_prop"/>
</dbReference>
<evidence type="ECO:0000259" key="9">
    <source>
        <dbReference type="PROSITE" id="PS50109"/>
    </source>
</evidence>
<evidence type="ECO:0000259" key="10">
    <source>
        <dbReference type="PROSITE" id="PS50110"/>
    </source>
</evidence>
<dbReference type="InterPro" id="IPR004358">
    <property type="entry name" value="Sig_transdc_His_kin-like_C"/>
</dbReference>
<dbReference type="SMART" id="SM00448">
    <property type="entry name" value="REC"/>
    <property type="match status" value="1"/>
</dbReference>
<sequence length="1356" mass="156724">MRNICFIISLWVCISGLSANNIQQITNRDGLSNSAILSMQQDKDGYMWLGTCDGLNLYNGKNVQVYKPTGDKINLSGNLIESILETEDNILWIHTNYGLNKLNKRNWQLSAYNQFKGLYFIEKDKHNIVYIINENSCIYYYHQDSDSFKKITVSGLVYNQIIGFTITSEDIMHIFMRDGKNISLTINRKNTGEVLLIKQDPFEHAPGLIYCFHEKETPDIIYFVDETYTLYEYNFVSKKKYYISKLEKEIKSRGIISSIIKLHDDFFIGFKTNGVLKLENISDSVNKYKIEDIGIKSGIFCLVKGRYQDVIWIGTDGHGVYMLSNNIYIMRSYPLSNFIPRIDKPVRALFMDYNRDLWIGTKGDGIAKINKFEVDKDFSSHKTEYITTSNSRLTDNSIYAFEKSRHNILWIGTELGLNYYSYDRDEIKRLDFIADGEDVKFIHGICELNDSTLWIATVGTGIVKARLKWAGNTPYVESANRIMINDGTSFCNYFFTIYNDSVNSTLWFGNRGYGAFYFEPENLQLNNENFYDLCENQTINDIYAINSDLNNNLWFGTSYGLLRETASGERKLFNQKDGLPNNTIHTILTDARDNLWLSTNQGIVRFNINKETFHLYNKHNGIQIVEFSDGAAFKDSKTNNLYFGGINGFVVVSETNIQQQDFLPPIYFGDLMIYGSKGNLYDYIMDEEGSNVLRLSHNQNFFSLSFTALDYINGYDYNYYYQLEGLSKQWIDNGASNYASFTSIPPGEYILHVKYKNKLTGIESPEYSLIIKISPPWYMSWWAYLAYTVLILICIIYIIKEIYVRNERKKKNAIRKLQQQHQEEVYESKLRFFTNIAHEFCTPLTLIYGPCNNILTYLGTDNYIKKNILLIQRNAERMNDLIQNLIEFRRIETDNSSPVIENIDVSTLIKDLSESFCNFSESKKIIFKRNIPRSLYWNSDKNFLYTIVTNLISNAFKYTNQNGTISLDIFEENEELCIVITNTGKGIKDQDLSRVFDRYMILDNFENQDKIKGSSRNGLGLAISYNMVKLLDGTIDVESTVNENTRFTVRIPQKEITQHAETSKIGNILHEMKPVIEYDAIIHPDQNQLDQTKMTILVIDDDSEILWLICEIFKNEYNVIPVNNSTIVEGLLLEVSPDIIISDIMMPQIDGISLTEKIKANKRTAHIPMILISAKHSTEEQIRGLSTGAQMYIAKPFDPNYLKTSVKSLLSQDEALKDYLDSPMSAFVLNKGKLTHKGNIEFIQNILSVINQNIHNPKLSSQFIAAELNISPRHMYRKLGEIDCDSPSEMIKESRMHIAHKYLLNSQMTIDEIVYKSGFTNRATFFRLFSQKYGCTPKEYRDKNISKYKSGKKRFE</sequence>
<evidence type="ECO:0000256" key="4">
    <source>
        <dbReference type="ARBA" id="ARBA00023015"/>
    </source>
</evidence>
<dbReference type="SUPFAM" id="SSF46689">
    <property type="entry name" value="Homeodomain-like"/>
    <property type="match status" value="1"/>
</dbReference>
<gene>
    <name evidence="11" type="ORF">ACFO6W_19880</name>
</gene>
<feature type="domain" description="Response regulatory" evidence="10">
    <location>
        <begin position="1095"/>
        <end position="1210"/>
    </location>
</feature>
<evidence type="ECO:0000256" key="5">
    <source>
        <dbReference type="ARBA" id="ARBA00023163"/>
    </source>
</evidence>
<dbReference type="Gene3D" id="3.40.50.2300">
    <property type="match status" value="1"/>
</dbReference>
<dbReference type="Gene3D" id="1.10.287.130">
    <property type="match status" value="1"/>
</dbReference>
<dbReference type="InterPro" id="IPR003594">
    <property type="entry name" value="HATPase_dom"/>
</dbReference>
<evidence type="ECO:0000313" key="11">
    <source>
        <dbReference type="EMBL" id="MFC4675952.1"/>
    </source>
</evidence>
<dbReference type="SUPFAM" id="SSF52172">
    <property type="entry name" value="CheY-like"/>
    <property type="match status" value="1"/>
</dbReference>
<dbReference type="Pfam" id="PF00512">
    <property type="entry name" value="HisKA"/>
    <property type="match status" value="1"/>
</dbReference>
<dbReference type="InterPro" id="IPR003661">
    <property type="entry name" value="HisK_dim/P_dom"/>
</dbReference>
<dbReference type="InterPro" id="IPR036890">
    <property type="entry name" value="HATPase_C_sf"/>
</dbReference>
<accession>A0ABV9L112</accession>
<dbReference type="Gene3D" id="2.60.40.10">
    <property type="entry name" value="Immunoglobulins"/>
    <property type="match status" value="1"/>
</dbReference>
<protein>
    <recommendedName>
        <fullName evidence="2">histidine kinase</fullName>
        <ecNumber evidence="2">2.7.13.3</ecNumber>
    </recommendedName>
</protein>
<dbReference type="Gene3D" id="3.30.565.10">
    <property type="entry name" value="Histidine kinase-like ATPase, C-terminal domain"/>
    <property type="match status" value="1"/>
</dbReference>
<dbReference type="InterPro" id="IPR036097">
    <property type="entry name" value="HisK_dim/P_sf"/>
</dbReference>
<dbReference type="InterPro" id="IPR011006">
    <property type="entry name" value="CheY-like_superfamily"/>
</dbReference>
<dbReference type="InterPro" id="IPR011123">
    <property type="entry name" value="Y_Y_Y"/>
</dbReference>
<keyword evidence="5" id="KW-0804">Transcription</keyword>
<dbReference type="Pfam" id="PF07495">
    <property type="entry name" value="Y_Y_Y"/>
    <property type="match status" value="1"/>
</dbReference>
<dbReference type="PRINTS" id="PR00344">
    <property type="entry name" value="BCTRLSENSOR"/>
</dbReference>
<organism evidence="11 12">
    <name type="scientific">Dysgonomonas termitidis</name>
    <dbReference type="NCBI Taxonomy" id="1516126"/>
    <lineage>
        <taxon>Bacteria</taxon>
        <taxon>Pseudomonadati</taxon>
        <taxon>Bacteroidota</taxon>
        <taxon>Bacteroidia</taxon>
        <taxon>Bacteroidales</taxon>
        <taxon>Dysgonomonadaceae</taxon>
        <taxon>Dysgonomonas</taxon>
    </lineage>
</organism>
<dbReference type="PANTHER" id="PTHR43547:SF2">
    <property type="entry name" value="HYBRID SIGNAL TRANSDUCTION HISTIDINE KINASE C"/>
    <property type="match status" value="1"/>
</dbReference>
<dbReference type="InterPro" id="IPR015943">
    <property type="entry name" value="WD40/YVTN_repeat-like_dom_sf"/>
</dbReference>
<keyword evidence="7" id="KW-0472">Membrane</keyword>
<keyword evidence="12" id="KW-1185">Reference proteome</keyword>
<evidence type="ECO:0000256" key="6">
    <source>
        <dbReference type="PROSITE-ProRule" id="PRU00169"/>
    </source>
</evidence>
<dbReference type="SUPFAM" id="SSF47384">
    <property type="entry name" value="Homodimeric domain of signal transducing histidine kinase"/>
    <property type="match status" value="1"/>
</dbReference>
<evidence type="ECO:0000256" key="3">
    <source>
        <dbReference type="ARBA" id="ARBA00022553"/>
    </source>
</evidence>
<keyword evidence="4" id="KW-0805">Transcription regulation</keyword>
<keyword evidence="3 6" id="KW-0597">Phosphoprotein</keyword>
<dbReference type="Pfam" id="PF02518">
    <property type="entry name" value="HATPase_c"/>
    <property type="match status" value="1"/>
</dbReference>
<keyword evidence="7" id="KW-1133">Transmembrane helix</keyword>
<dbReference type="PROSITE" id="PS50109">
    <property type="entry name" value="HIS_KIN"/>
    <property type="match status" value="1"/>
</dbReference>
<name>A0ABV9L112_9BACT</name>
<dbReference type="Gene3D" id="1.10.10.60">
    <property type="entry name" value="Homeodomain-like"/>
    <property type="match status" value="1"/>
</dbReference>
<dbReference type="Pfam" id="PF12833">
    <property type="entry name" value="HTH_18"/>
    <property type="match status" value="1"/>
</dbReference>
<dbReference type="SMART" id="SM00388">
    <property type="entry name" value="HisKA"/>
    <property type="match status" value="1"/>
</dbReference>
<dbReference type="SUPFAM" id="SSF55874">
    <property type="entry name" value="ATPase domain of HSP90 chaperone/DNA topoisomerase II/histidine kinase"/>
    <property type="match status" value="1"/>
</dbReference>
<dbReference type="CDD" id="cd00082">
    <property type="entry name" value="HisKA"/>
    <property type="match status" value="1"/>
</dbReference>
<dbReference type="SMART" id="SM00387">
    <property type="entry name" value="HATPase_c"/>
    <property type="match status" value="1"/>
</dbReference>
<dbReference type="PANTHER" id="PTHR43547">
    <property type="entry name" value="TWO-COMPONENT HISTIDINE KINASE"/>
    <property type="match status" value="1"/>
</dbReference>
<dbReference type="Gene3D" id="2.130.10.10">
    <property type="entry name" value="YVTN repeat-like/Quinoprotein amine dehydrogenase"/>
    <property type="match status" value="3"/>
</dbReference>
<keyword evidence="7" id="KW-0812">Transmembrane</keyword>
<dbReference type="EC" id="2.7.13.3" evidence="2"/>
<dbReference type="InterPro" id="IPR013783">
    <property type="entry name" value="Ig-like_fold"/>
</dbReference>
<comment type="caution">
    <text evidence="11">The sequence shown here is derived from an EMBL/GenBank/DDBJ whole genome shotgun (WGS) entry which is preliminary data.</text>
</comment>
<dbReference type="InterPro" id="IPR005467">
    <property type="entry name" value="His_kinase_dom"/>
</dbReference>
<dbReference type="SMART" id="SM00342">
    <property type="entry name" value="HTH_ARAC"/>
    <property type="match status" value="1"/>
</dbReference>
<evidence type="ECO:0000256" key="2">
    <source>
        <dbReference type="ARBA" id="ARBA00012438"/>
    </source>
</evidence>
<evidence type="ECO:0000259" key="8">
    <source>
        <dbReference type="PROSITE" id="PS01124"/>
    </source>
</evidence>
<evidence type="ECO:0000256" key="7">
    <source>
        <dbReference type="SAM" id="Phobius"/>
    </source>
</evidence>
<dbReference type="EMBL" id="JBHSGN010000121">
    <property type="protein sequence ID" value="MFC4675952.1"/>
    <property type="molecule type" value="Genomic_DNA"/>
</dbReference>
<dbReference type="InterPro" id="IPR001789">
    <property type="entry name" value="Sig_transdc_resp-reg_receiver"/>
</dbReference>
<feature type="domain" description="HTH araC/xylS-type" evidence="8">
    <location>
        <begin position="1244"/>
        <end position="1343"/>
    </location>
</feature>
<dbReference type="Pfam" id="PF00072">
    <property type="entry name" value="Response_reg"/>
    <property type="match status" value="1"/>
</dbReference>
<feature type="domain" description="Histidine kinase" evidence="9">
    <location>
        <begin position="835"/>
        <end position="1055"/>
    </location>
</feature>
<evidence type="ECO:0000256" key="1">
    <source>
        <dbReference type="ARBA" id="ARBA00000085"/>
    </source>
</evidence>
<evidence type="ECO:0000313" key="12">
    <source>
        <dbReference type="Proteomes" id="UP001596023"/>
    </source>
</evidence>
<comment type="catalytic activity">
    <reaction evidence="1">
        <text>ATP + protein L-histidine = ADP + protein N-phospho-L-histidine.</text>
        <dbReference type="EC" id="2.7.13.3"/>
    </reaction>
</comment>
<dbReference type="InterPro" id="IPR009057">
    <property type="entry name" value="Homeodomain-like_sf"/>
</dbReference>
<dbReference type="RefSeq" id="WP_379999682.1">
    <property type="nucleotide sequence ID" value="NZ_JBHSGN010000121.1"/>
</dbReference>
<feature type="modified residue" description="4-aspartylphosphate" evidence="6">
    <location>
        <position position="1143"/>
    </location>
</feature>
<reference evidence="12" key="1">
    <citation type="journal article" date="2019" name="Int. J. Syst. Evol. Microbiol.">
        <title>The Global Catalogue of Microorganisms (GCM) 10K type strain sequencing project: providing services to taxonomists for standard genome sequencing and annotation.</title>
        <authorList>
            <consortium name="The Broad Institute Genomics Platform"/>
            <consortium name="The Broad Institute Genome Sequencing Center for Infectious Disease"/>
            <person name="Wu L."/>
            <person name="Ma J."/>
        </authorList>
    </citation>
    <scope>NUCLEOTIDE SEQUENCE [LARGE SCALE GENOMIC DNA]</scope>
    <source>
        <strain evidence="12">CCUG 66188</strain>
    </source>
</reference>
<dbReference type="PROSITE" id="PS01124">
    <property type="entry name" value="HTH_ARAC_FAMILY_2"/>
    <property type="match status" value="1"/>
</dbReference>
<dbReference type="PROSITE" id="PS50110">
    <property type="entry name" value="RESPONSE_REGULATORY"/>
    <property type="match status" value="1"/>
</dbReference>
<proteinExistence type="predicted"/>
<dbReference type="InterPro" id="IPR018060">
    <property type="entry name" value="HTH_AraC"/>
</dbReference>
<feature type="transmembrane region" description="Helical" evidence="7">
    <location>
        <begin position="781"/>
        <end position="799"/>
    </location>
</feature>
<dbReference type="Proteomes" id="UP001596023">
    <property type="component" value="Unassembled WGS sequence"/>
</dbReference>